<evidence type="ECO:0000259" key="3">
    <source>
        <dbReference type="Pfam" id="PF01156"/>
    </source>
</evidence>
<proteinExistence type="predicted"/>
<dbReference type="AlphaFoldDB" id="A0A2I2ADL7"/>
<evidence type="ECO:0000256" key="2">
    <source>
        <dbReference type="ARBA" id="ARBA00023295"/>
    </source>
</evidence>
<protein>
    <submittedName>
        <fullName evidence="4">Ribonucleoside hydrolase RihC</fullName>
    </submittedName>
</protein>
<dbReference type="PANTHER" id="PTHR12304:SF15">
    <property type="entry name" value="NON-SPECIFIC RIBONUCLEOSIDE HYDROLASE RIHC"/>
    <property type="match status" value="1"/>
</dbReference>
<sequence>MTKIIFDCDPGIDDGVALAVALTDPALELQLISTVAGNVTVDKTSKNALKLVEFFNKEVPVAAGAKKPLIKQYEDASHIHGQSGMDGYDFPEPQRTVVAKDAVVAMHELLQASPEPLTILATGAYTNLALLLAQYSEDKAKIKQVILMGGTLSRGNMSSVAEFNVYSDPQAAEIVFKSGLDLVMVGLDVTLKGRITEASQQAIAKCGPAGQMLDGIIRADGDKTEAGTAIHDLQTVFYLQHPEAFTTKDYWVDVVTEGPALGATVADVRAAYHQETNVKVCLDIDTDAFNEWFVNKVKDNMQ</sequence>
<keyword evidence="1 4" id="KW-0378">Hydrolase</keyword>
<organism evidence="4 5">
    <name type="scientific">Ligilactobacillus agilis</name>
    <dbReference type="NCBI Taxonomy" id="1601"/>
    <lineage>
        <taxon>Bacteria</taxon>
        <taxon>Bacillati</taxon>
        <taxon>Bacillota</taxon>
        <taxon>Bacilli</taxon>
        <taxon>Lactobacillales</taxon>
        <taxon>Lactobacillaceae</taxon>
        <taxon>Ligilactobacillus</taxon>
    </lineage>
</organism>
<dbReference type="Gene3D" id="3.90.245.10">
    <property type="entry name" value="Ribonucleoside hydrolase-like"/>
    <property type="match status" value="1"/>
</dbReference>
<gene>
    <name evidence="4" type="ORF">CYR79_01245</name>
</gene>
<dbReference type="GO" id="GO:0008477">
    <property type="term" value="F:purine nucleosidase activity"/>
    <property type="evidence" value="ECO:0007669"/>
    <property type="project" value="TreeGrafter"/>
</dbReference>
<evidence type="ECO:0000313" key="4">
    <source>
        <dbReference type="EMBL" id="PLA77466.1"/>
    </source>
</evidence>
<dbReference type="RefSeq" id="WP_101811252.1">
    <property type="nucleotide sequence ID" value="NZ_PKGI01000004.1"/>
</dbReference>
<name>A0A2I2ADL7_9LACO</name>
<dbReference type="SUPFAM" id="SSF53590">
    <property type="entry name" value="Nucleoside hydrolase"/>
    <property type="match status" value="1"/>
</dbReference>
<dbReference type="InterPro" id="IPR036452">
    <property type="entry name" value="Ribo_hydro-like"/>
</dbReference>
<reference evidence="5" key="1">
    <citation type="submission" date="2017-12" db="EMBL/GenBank/DDBJ databases">
        <authorList>
            <person name="Christensen H."/>
        </authorList>
    </citation>
    <scope>NUCLEOTIDE SEQUENCE [LARGE SCALE GENOMIC DNA]</scope>
    <source>
        <strain evidence="5">268A</strain>
    </source>
</reference>
<dbReference type="GO" id="GO:0005829">
    <property type="term" value="C:cytosol"/>
    <property type="evidence" value="ECO:0007669"/>
    <property type="project" value="TreeGrafter"/>
</dbReference>
<dbReference type="Pfam" id="PF01156">
    <property type="entry name" value="IU_nuc_hydro"/>
    <property type="match status" value="1"/>
</dbReference>
<comment type="caution">
    <text evidence="4">The sequence shown here is derived from an EMBL/GenBank/DDBJ whole genome shotgun (WGS) entry which is preliminary data.</text>
</comment>
<evidence type="ECO:0000256" key="1">
    <source>
        <dbReference type="ARBA" id="ARBA00022801"/>
    </source>
</evidence>
<evidence type="ECO:0000313" key="5">
    <source>
        <dbReference type="Proteomes" id="UP000234579"/>
    </source>
</evidence>
<accession>A0A2I2ADL7</accession>
<dbReference type="GO" id="GO:0006152">
    <property type="term" value="P:purine nucleoside catabolic process"/>
    <property type="evidence" value="ECO:0007669"/>
    <property type="project" value="TreeGrafter"/>
</dbReference>
<dbReference type="InterPro" id="IPR023186">
    <property type="entry name" value="IUNH"/>
</dbReference>
<dbReference type="CDD" id="cd02651">
    <property type="entry name" value="nuc_hydro_IU_UC_XIUA"/>
    <property type="match status" value="1"/>
</dbReference>
<dbReference type="EMBL" id="PKGI01000004">
    <property type="protein sequence ID" value="PLA77466.1"/>
    <property type="molecule type" value="Genomic_DNA"/>
</dbReference>
<keyword evidence="2" id="KW-0326">Glycosidase</keyword>
<dbReference type="PANTHER" id="PTHR12304">
    <property type="entry name" value="INOSINE-URIDINE PREFERRING NUCLEOSIDE HYDROLASE"/>
    <property type="match status" value="1"/>
</dbReference>
<feature type="domain" description="Inosine/uridine-preferring nucleoside hydrolase" evidence="3">
    <location>
        <begin position="4"/>
        <end position="290"/>
    </location>
</feature>
<dbReference type="NCBIfam" id="NF008036">
    <property type="entry name" value="PRK10768.1"/>
    <property type="match status" value="1"/>
</dbReference>
<dbReference type="Proteomes" id="UP000234579">
    <property type="component" value="Unassembled WGS sequence"/>
</dbReference>
<dbReference type="InterPro" id="IPR001910">
    <property type="entry name" value="Inosine/uridine_hydrolase_dom"/>
</dbReference>